<gene>
    <name evidence="2" type="ORF">PG997_007539</name>
</gene>
<dbReference type="CDD" id="cd09917">
    <property type="entry name" value="F-box_SF"/>
    <property type="match status" value="1"/>
</dbReference>
<evidence type="ECO:0000313" key="3">
    <source>
        <dbReference type="Proteomes" id="UP001433268"/>
    </source>
</evidence>
<proteinExistence type="predicted"/>
<dbReference type="RefSeq" id="XP_066667196.1">
    <property type="nucleotide sequence ID" value="XM_066811854.1"/>
</dbReference>
<name>A0ABR1W8B5_9PEZI</name>
<evidence type="ECO:0000313" key="2">
    <source>
        <dbReference type="EMBL" id="KAK8079721.1"/>
    </source>
</evidence>
<sequence length="552" mass="63028">MAALTFPLDSLPVEILCCIIRHLDPITLIAFSQTSSHYRRVISPSKLNHVERLLALELLENYGGVTTIFRSKHNIISPDWRDPACDSMRWACTSCLRLLPHTTFGNHFILGLGYRKPEPGSPAAEPVSSWEPSSRDAQYLQSLKRYKQRPGVVFEQKRLRRQYSGACTGNYWRYATARDAASCTGSADLASRLQLLMQPPPPGFEPSHVELARAWEEMAAFALEYERRNAGHKRHLRRCLECNWRRGELRPHATRYDGTLGGTPAVPVAHSRQLYYGCALYRYFPGFSAPAGNEGPPMPDAPVFVIYREDATQVPFTLHMARCPGCARWQELRAFRVGAWYPRWSIGYGTRRGDFENWDGRVLDGPAFFDGLVCNHCLAASGPGTERLRSELLGFWLGCANRRLTDLAHRLRSGFMQLYYAVMNVPKKYPCKRIILREIIPGVMDPAFFSCPPHEFVPGSRYFEPPPADLVFYRLRYGQWLDAFERIKDDADMQEFYALREGFLKRQQSILDESYDAAEAHYIWLYKCKKAVLENPQLLVDWALARNGAALA</sequence>
<dbReference type="InterPro" id="IPR036047">
    <property type="entry name" value="F-box-like_dom_sf"/>
</dbReference>
<accession>A0ABR1W8B5</accession>
<dbReference type="PROSITE" id="PS50181">
    <property type="entry name" value="FBOX"/>
    <property type="match status" value="1"/>
</dbReference>
<dbReference type="SMART" id="SM00256">
    <property type="entry name" value="FBOX"/>
    <property type="match status" value="1"/>
</dbReference>
<dbReference type="InterPro" id="IPR001810">
    <property type="entry name" value="F-box_dom"/>
</dbReference>
<feature type="domain" description="F-box" evidence="1">
    <location>
        <begin position="5"/>
        <end position="53"/>
    </location>
</feature>
<dbReference type="EMBL" id="JAQQWN010000006">
    <property type="protein sequence ID" value="KAK8079721.1"/>
    <property type="molecule type" value="Genomic_DNA"/>
</dbReference>
<organism evidence="2 3">
    <name type="scientific">Apiospora hydei</name>
    <dbReference type="NCBI Taxonomy" id="1337664"/>
    <lineage>
        <taxon>Eukaryota</taxon>
        <taxon>Fungi</taxon>
        <taxon>Dikarya</taxon>
        <taxon>Ascomycota</taxon>
        <taxon>Pezizomycotina</taxon>
        <taxon>Sordariomycetes</taxon>
        <taxon>Xylariomycetidae</taxon>
        <taxon>Amphisphaeriales</taxon>
        <taxon>Apiosporaceae</taxon>
        <taxon>Apiospora</taxon>
    </lineage>
</organism>
<dbReference type="Proteomes" id="UP001433268">
    <property type="component" value="Unassembled WGS sequence"/>
</dbReference>
<evidence type="ECO:0000259" key="1">
    <source>
        <dbReference type="PROSITE" id="PS50181"/>
    </source>
</evidence>
<dbReference type="Gene3D" id="1.20.1280.50">
    <property type="match status" value="1"/>
</dbReference>
<reference evidence="2 3" key="1">
    <citation type="submission" date="2023-01" db="EMBL/GenBank/DDBJ databases">
        <title>Analysis of 21 Apiospora genomes using comparative genomics revels a genus with tremendous synthesis potential of carbohydrate active enzymes and secondary metabolites.</title>
        <authorList>
            <person name="Sorensen T."/>
        </authorList>
    </citation>
    <scope>NUCLEOTIDE SEQUENCE [LARGE SCALE GENOMIC DNA]</scope>
    <source>
        <strain evidence="2 3">CBS 114990</strain>
    </source>
</reference>
<dbReference type="SUPFAM" id="SSF81383">
    <property type="entry name" value="F-box domain"/>
    <property type="match status" value="1"/>
</dbReference>
<dbReference type="GeneID" id="92044914"/>
<protein>
    <recommendedName>
        <fullName evidence="1">F-box domain-containing protein</fullName>
    </recommendedName>
</protein>
<comment type="caution">
    <text evidence="2">The sequence shown here is derived from an EMBL/GenBank/DDBJ whole genome shotgun (WGS) entry which is preliminary data.</text>
</comment>
<dbReference type="Pfam" id="PF00646">
    <property type="entry name" value="F-box"/>
    <property type="match status" value="1"/>
</dbReference>
<keyword evidence="3" id="KW-1185">Reference proteome</keyword>